<dbReference type="AlphaFoldDB" id="A0A8S9N9Y5"/>
<dbReference type="Proteomes" id="UP000712600">
    <property type="component" value="Unassembled WGS sequence"/>
</dbReference>
<protein>
    <submittedName>
        <fullName evidence="2">Uncharacterized protein</fullName>
    </submittedName>
</protein>
<dbReference type="EMBL" id="QGKX02002183">
    <property type="protein sequence ID" value="KAF3490249.1"/>
    <property type="molecule type" value="Genomic_DNA"/>
</dbReference>
<organism evidence="2 3">
    <name type="scientific">Brassica cretica</name>
    <name type="common">Mustard</name>
    <dbReference type="NCBI Taxonomy" id="69181"/>
    <lineage>
        <taxon>Eukaryota</taxon>
        <taxon>Viridiplantae</taxon>
        <taxon>Streptophyta</taxon>
        <taxon>Embryophyta</taxon>
        <taxon>Tracheophyta</taxon>
        <taxon>Spermatophyta</taxon>
        <taxon>Magnoliopsida</taxon>
        <taxon>eudicotyledons</taxon>
        <taxon>Gunneridae</taxon>
        <taxon>Pentapetalae</taxon>
        <taxon>rosids</taxon>
        <taxon>malvids</taxon>
        <taxon>Brassicales</taxon>
        <taxon>Brassicaceae</taxon>
        <taxon>Brassiceae</taxon>
        <taxon>Brassica</taxon>
    </lineage>
</organism>
<reference evidence="2" key="1">
    <citation type="submission" date="2019-12" db="EMBL/GenBank/DDBJ databases">
        <title>Genome sequencing and annotation of Brassica cretica.</title>
        <authorList>
            <person name="Studholme D.J."/>
            <person name="Sarris P."/>
        </authorList>
    </citation>
    <scope>NUCLEOTIDE SEQUENCE</scope>
    <source>
        <strain evidence="2">PFS-109/04</strain>
        <tissue evidence="2">Leaf</tissue>
    </source>
</reference>
<sequence>MKLRQHARLAVMKVEEEEARSDCSCEFAFDSLRNQHKRQKWIHHHQSICILFQKATEATRQGSPSPTLQLQWQVYWGRDEKVGGQEETKTASMSEAAEDVKNWKR</sequence>
<evidence type="ECO:0000256" key="1">
    <source>
        <dbReference type="SAM" id="MobiDB-lite"/>
    </source>
</evidence>
<name>A0A8S9N9Y5_BRACR</name>
<comment type="caution">
    <text evidence="2">The sequence shown here is derived from an EMBL/GenBank/DDBJ whole genome shotgun (WGS) entry which is preliminary data.</text>
</comment>
<evidence type="ECO:0000313" key="2">
    <source>
        <dbReference type="EMBL" id="KAF3490249.1"/>
    </source>
</evidence>
<proteinExistence type="predicted"/>
<accession>A0A8S9N9Y5</accession>
<feature type="region of interest" description="Disordered" evidence="1">
    <location>
        <begin position="83"/>
        <end position="105"/>
    </location>
</feature>
<gene>
    <name evidence="2" type="ORF">F2Q69_00056672</name>
</gene>
<evidence type="ECO:0000313" key="3">
    <source>
        <dbReference type="Proteomes" id="UP000712600"/>
    </source>
</evidence>